<dbReference type="InterPro" id="IPR002182">
    <property type="entry name" value="NB-ARC"/>
</dbReference>
<dbReference type="PANTHER" id="PTHR36766">
    <property type="entry name" value="PLANT BROAD-SPECTRUM MILDEW RESISTANCE PROTEIN RPW8"/>
    <property type="match status" value="1"/>
</dbReference>
<keyword evidence="4" id="KW-1185">Reference proteome</keyword>
<dbReference type="AlphaFoldDB" id="A0A068UI08"/>
<dbReference type="OMA" id="DHRSWIH"/>
<dbReference type="Proteomes" id="UP000295252">
    <property type="component" value="Chromosome V"/>
</dbReference>
<proteinExistence type="predicted"/>
<keyword evidence="1" id="KW-0611">Plant defense</keyword>
<evidence type="ECO:0000259" key="2">
    <source>
        <dbReference type="Pfam" id="PF00931"/>
    </source>
</evidence>
<evidence type="ECO:0000256" key="1">
    <source>
        <dbReference type="ARBA" id="ARBA00022821"/>
    </source>
</evidence>
<dbReference type="PhylomeDB" id="A0A068UI08"/>
<protein>
    <recommendedName>
        <fullName evidence="2">NB-ARC domain-containing protein</fullName>
    </recommendedName>
</protein>
<dbReference type="STRING" id="49390.A0A068UI08"/>
<dbReference type="Gene3D" id="3.40.50.300">
    <property type="entry name" value="P-loop containing nucleotide triphosphate hydrolases"/>
    <property type="match status" value="2"/>
</dbReference>
<dbReference type="Gramene" id="CDP08106">
    <property type="protein sequence ID" value="CDP08106"/>
    <property type="gene ID" value="GSCOC_T00026831001"/>
</dbReference>
<dbReference type="GO" id="GO:0006952">
    <property type="term" value="P:defense response"/>
    <property type="evidence" value="ECO:0007669"/>
    <property type="project" value="UniProtKB-KW"/>
</dbReference>
<reference evidence="4" key="1">
    <citation type="journal article" date="2014" name="Science">
        <title>The coffee genome provides insight into the convergent evolution of caffeine biosynthesis.</title>
        <authorList>
            <person name="Denoeud F."/>
            <person name="Carretero-Paulet L."/>
            <person name="Dereeper A."/>
            <person name="Droc G."/>
            <person name="Guyot R."/>
            <person name="Pietrella M."/>
            <person name="Zheng C."/>
            <person name="Alberti A."/>
            <person name="Anthony F."/>
            <person name="Aprea G."/>
            <person name="Aury J.M."/>
            <person name="Bento P."/>
            <person name="Bernard M."/>
            <person name="Bocs S."/>
            <person name="Campa C."/>
            <person name="Cenci A."/>
            <person name="Combes M.C."/>
            <person name="Crouzillat D."/>
            <person name="Da Silva C."/>
            <person name="Daddiego L."/>
            <person name="De Bellis F."/>
            <person name="Dussert S."/>
            <person name="Garsmeur O."/>
            <person name="Gayraud T."/>
            <person name="Guignon V."/>
            <person name="Jahn K."/>
            <person name="Jamilloux V."/>
            <person name="Joet T."/>
            <person name="Labadie K."/>
            <person name="Lan T."/>
            <person name="Leclercq J."/>
            <person name="Lepelley M."/>
            <person name="Leroy T."/>
            <person name="Li L.T."/>
            <person name="Librado P."/>
            <person name="Lopez L."/>
            <person name="Munoz A."/>
            <person name="Noel B."/>
            <person name="Pallavicini A."/>
            <person name="Perrotta G."/>
            <person name="Poncet V."/>
            <person name="Pot D."/>
            <person name="Priyono X."/>
            <person name="Rigoreau M."/>
            <person name="Rouard M."/>
            <person name="Rozas J."/>
            <person name="Tranchant-Dubreuil C."/>
            <person name="VanBuren R."/>
            <person name="Zhang Q."/>
            <person name="Andrade A.C."/>
            <person name="Argout X."/>
            <person name="Bertrand B."/>
            <person name="de Kochko A."/>
            <person name="Graziosi G."/>
            <person name="Henry R.J."/>
            <person name="Jayarama X."/>
            <person name="Ming R."/>
            <person name="Nagai C."/>
            <person name="Rounsley S."/>
            <person name="Sankoff D."/>
            <person name="Giuliano G."/>
            <person name="Albert V.A."/>
            <person name="Wincker P."/>
            <person name="Lashermes P."/>
        </authorList>
    </citation>
    <scope>NUCLEOTIDE SEQUENCE [LARGE SCALE GENOMIC DNA]</scope>
    <source>
        <strain evidence="4">cv. DH200-94</strain>
    </source>
</reference>
<name>A0A068UI08_COFCA</name>
<evidence type="ECO:0000313" key="3">
    <source>
        <dbReference type="EMBL" id="CDP08106.1"/>
    </source>
</evidence>
<feature type="domain" description="NB-ARC" evidence="2">
    <location>
        <begin position="45"/>
        <end position="118"/>
    </location>
</feature>
<dbReference type="PANTHER" id="PTHR36766:SF70">
    <property type="entry name" value="DISEASE RESISTANCE PROTEIN RGA4"/>
    <property type="match status" value="1"/>
</dbReference>
<gene>
    <name evidence="3" type="ORF">GSCOC_T00026831001</name>
</gene>
<dbReference type="InterPro" id="IPR027417">
    <property type="entry name" value="P-loop_NTPase"/>
</dbReference>
<dbReference type="EMBL" id="HG739114">
    <property type="protein sequence ID" value="CDP08106.1"/>
    <property type="molecule type" value="Genomic_DNA"/>
</dbReference>
<feature type="domain" description="NB-ARC" evidence="2">
    <location>
        <begin position="1"/>
        <end position="44"/>
    </location>
</feature>
<organism evidence="3 4">
    <name type="scientific">Coffea canephora</name>
    <name type="common">Robusta coffee</name>
    <dbReference type="NCBI Taxonomy" id="49390"/>
    <lineage>
        <taxon>Eukaryota</taxon>
        <taxon>Viridiplantae</taxon>
        <taxon>Streptophyta</taxon>
        <taxon>Embryophyta</taxon>
        <taxon>Tracheophyta</taxon>
        <taxon>Spermatophyta</taxon>
        <taxon>Magnoliopsida</taxon>
        <taxon>eudicotyledons</taxon>
        <taxon>Gunneridae</taxon>
        <taxon>Pentapetalae</taxon>
        <taxon>asterids</taxon>
        <taxon>lamiids</taxon>
        <taxon>Gentianales</taxon>
        <taxon>Rubiaceae</taxon>
        <taxon>Ixoroideae</taxon>
        <taxon>Gardenieae complex</taxon>
        <taxon>Bertiereae - Coffeeae clade</taxon>
        <taxon>Coffeeae</taxon>
        <taxon>Coffea</taxon>
    </lineage>
</organism>
<dbReference type="Pfam" id="PF00931">
    <property type="entry name" value="NB-ARC"/>
    <property type="match status" value="2"/>
</dbReference>
<dbReference type="SUPFAM" id="SSF52540">
    <property type="entry name" value="P-loop containing nucleoside triphosphate hydrolases"/>
    <property type="match status" value="1"/>
</dbReference>
<sequence>MASLGKTTIIQLVYKNENVVRHFDHRSWIHVSENFNVERFLNEVILLVLDDVWNEDTEIWDRMRKCLREIGGLRGSRILVTTRSERVVSIMQSSSIYQLSILPKDDSWKLFEKIAFGHSVGVVKTLELIDIGRKLLQSVVVFHWQ</sequence>
<dbReference type="GO" id="GO:0043531">
    <property type="term" value="F:ADP binding"/>
    <property type="evidence" value="ECO:0007669"/>
    <property type="project" value="InterPro"/>
</dbReference>
<evidence type="ECO:0000313" key="4">
    <source>
        <dbReference type="Proteomes" id="UP000295252"/>
    </source>
</evidence>
<dbReference type="InParanoid" id="A0A068UI08"/>
<accession>A0A068UI08</accession>
<dbReference type="OrthoDB" id="1435119at2759"/>